<keyword evidence="4" id="KW-1015">Disulfide bond</keyword>
<dbReference type="PANTHER" id="PTHR12630">
    <property type="entry name" value="N-LINKED OLIGOSACCHARIDE PROCESSING"/>
    <property type="match status" value="1"/>
</dbReference>
<dbReference type="Gene3D" id="2.70.130.10">
    <property type="entry name" value="Mannose-6-phosphate receptor binding domain"/>
    <property type="match status" value="1"/>
</dbReference>
<evidence type="ECO:0000256" key="4">
    <source>
        <dbReference type="ARBA" id="ARBA00023157"/>
    </source>
</evidence>
<keyword evidence="3" id="KW-0256">Endoplasmic reticulum</keyword>
<accession>A0AAD3HJ75</accession>
<evidence type="ECO:0000256" key="1">
    <source>
        <dbReference type="ARBA" id="ARBA00022387"/>
    </source>
</evidence>
<sequence>MGTFTALAFLAGLALVHGNVIRGLNPDLASYYSGVGGSFKCISGIAKTIPFARVNDDYCDCPDGSDEPGTSACHNGRFYCRNLGHEPRLLASAFVDDGVCDCCDGTDEPKGKCQNTCLQASAVHREALKNKISQFEQALATKAEYVSKAKAFKQELQLKSSTIDDDVVRQQGVVDHLKGEVTRLEQEEAQRKAHEEAQQAAQQAEQQAAEAQAAQQADQAATEQLEPAAGSAVAEERQLQEGITQETQPEEREETPEERGRRIASQWTNDPAAAAVPGSQGDVNHEEEEEGQQEEGHYDGEQPSGDYSQGAEQPDEGEEYSGQQTYQPPRPDATTPLGEVRARLYDAERLLERLQKDKQDIQTYLRGNLDFGPDDIFLSFADKCFTSYQTRWNYEACFFKNAVQREGYSNSVTVGRWYGFAPDYKTMYFTGGDECWNVGPRSLTVTMSCGMENKLSDGEEPGTCRYAAKFTSPALCTDAEVEELRQQLRNLEAFEQEVRAQIAKDEL</sequence>
<dbReference type="GO" id="GO:0017177">
    <property type="term" value="C:glucosidase II complex"/>
    <property type="evidence" value="ECO:0007669"/>
    <property type="project" value="TreeGrafter"/>
</dbReference>
<evidence type="ECO:0000313" key="9">
    <source>
        <dbReference type="EMBL" id="GFR42561.1"/>
    </source>
</evidence>
<dbReference type="AlphaFoldDB" id="A0AAD3HJ75"/>
<dbReference type="Proteomes" id="UP001054857">
    <property type="component" value="Unassembled WGS sequence"/>
</dbReference>
<dbReference type="InterPro" id="IPR028146">
    <property type="entry name" value="PRKCSH_N"/>
</dbReference>
<feature type="chain" id="PRO_5041965361" description="Glucosidase 2 subunit beta" evidence="7">
    <location>
        <begin position="19"/>
        <end position="507"/>
    </location>
</feature>
<evidence type="ECO:0000256" key="5">
    <source>
        <dbReference type="SAM" id="Coils"/>
    </source>
</evidence>
<feature type="region of interest" description="Disordered" evidence="6">
    <location>
        <begin position="187"/>
        <end position="338"/>
    </location>
</feature>
<keyword evidence="2 7" id="KW-0732">Signal</keyword>
<dbReference type="InterPro" id="IPR039794">
    <property type="entry name" value="Gtb1-like"/>
</dbReference>
<dbReference type="EMBL" id="BMAR01000003">
    <property type="protein sequence ID" value="GFR42561.1"/>
    <property type="molecule type" value="Genomic_DNA"/>
</dbReference>
<proteinExistence type="predicted"/>
<organism evidence="9 10">
    <name type="scientific">Astrephomene gubernaculifera</name>
    <dbReference type="NCBI Taxonomy" id="47775"/>
    <lineage>
        <taxon>Eukaryota</taxon>
        <taxon>Viridiplantae</taxon>
        <taxon>Chlorophyta</taxon>
        <taxon>core chlorophytes</taxon>
        <taxon>Chlorophyceae</taxon>
        <taxon>CS clade</taxon>
        <taxon>Chlamydomonadales</taxon>
        <taxon>Astrephomenaceae</taxon>
        <taxon>Astrephomene</taxon>
    </lineage>
</organism>
<evidence type="ECO:0000256" key="2">
    <source>
        <dbReference type="ARBA" id="ARBA00022729"/>
    </source>
</evidence>
<evidence type="ECO:0000259" key="8">
    <source>
        <dbReference type="PROSITE" id="PS51914"/>
    </source>
</evidence>
<comment type="caution">
    <text evidence="9">The sequence shown here is derived from an EMBL/GenBank/DDBJ whole genome shotgun (WGS) entry which is preliminary data.</text>
</comment>
<keyword evidence="10" id="KW-1185">Reference proteome</keyword>
<dbReference type="SUPFAM" id="SSF50911">
    <property type="entry name" value="Mannose 6-phosphate receptor domain"/>
    <property type="match status" value="1"/>
</dbReference>
<keyword evidence="5" id="KW-0175">Coiled coil</keyword>
<name>A0AAD3HJ75_9CHLO</name>
<dbReference type="InterPro" id="IPR044865">
    <property type="entry name" value="MRH_dom"/>
</dbReference>
<dbReference type="Pfam" id="PF13015">
    <property type="entry name" value="PRKCSH_1"/>
    <property type="match status" value="1"/>
</dbReference>
<feature type="signal peptide" evidence="7">
    <location>
        <begin position="1"/>
        <end position="18"/>
    </location>
</feature>
<dbReference type="InterPro" id="IPR009011">
    <property type="entry name" value="Man6P_isomerase_rcpt-bd_dom_sf"/>
</dbReference>
<feature type="coiled-coil region" evidence="5">
    <location>
        <begin position="477"/>
        <end position="504"/>
    </location>
</feature>
<protein>
    <recommendedName>
        <fullName evidence="1">Glucosidase 2 subunit beta</fullName>
    </recommendedName>
</protein>
<dbReference type="InterPro" id="IPR036607">
    <property type="entry name" value="PRKCSH"/>
</dbReference>
<feature type="compositionally biased region" description="Basic and acidic residues" evidence="6">
    <location>
        <begin position="187"/>
        <end position="197"/>
    </location>
</feature>
<evidence type="ECO:0000256" key="3">
    <source>
        <dbReference type="ARBA" id="ARBA00022824"/>
    </source>
</evidence>
<dbReference type="Pfam" id="PF12999">
    <property type="entry name" value="PRKCSH-like"/>
    <property type="match status" value="1"/>
</dbReference>
<evidence type="ECO:0000313" key="10">
    <source>
        <dbReference type="Proteomes" id="UP001054857"/>
    </source>
</evidence>
<reference evidence="9 10" key="1">
    <citation type="journal article" date="2021" name="Sci. Rep.">
        <title>Genome sequencing of the multicellular alga Astrephomene provides insights into convergent evolution of germ-soma differentiation.</title>
        <authorList>
            <person name="Yamashita S."/>
            <person name="Yamamoto K."/>
            <person name="Matsuzaki R."/>
            <person name="Suzuki S."/>
            <person name="Yamaguchi H."/>
            <person name="Hirooka S."/>
            <person name="Minakuchi Y."/>
            <person name="Miyagishima S."/>
            <person name="Kawachi M."/>
            <person name="Toyoda A."/>
            <person name="Nozaki H."/>
        </authorList>
    </citation>
    <scope>NUCLEOTIDE SEQUENCE [LARGE SCALE GENOMIC DNA]</scope>
    <source>
        <strain evidence="9 10">NIES-4017</strain>
    </source>
</reference>
<feature type="compositionally biased region" description="Low complexity" evidence="6">
    <location>
        <begin position="198"/>
        <end position="226"/>
    </location>
</feature>
<gene>
    <name evidence="9" type="ORF">Agub_g3472</name>
</gene>
<feature type="domain" description="MRH" evidence="8">
    <location>
        <begin position="382"/>
        <end position="478"/>
    </location>
</feature>
<dbReference type="PANTHER" id="PTHR12630:SF1">
    <property type="entry name" value="GLUCOSIDASE 2 SUBUNIT BETA"/>
    <property type="match status" value="1"/>
</dbReference>
<dbReference type="PROSITE" id="PS51914">
    <property type="entry name" value="MRH"/>
    <property type="match status" value="1"/>
</dbReference>
<evidence type="ECO:0000256" key="6">
    <source>
        <dbReference type="SAM" id="MobiDB-lite"/>
    </source>
</evidence>
<evidence type="ECO:0000256" key="7">
    <source>
        <dbReference type="SAM" id="SignalP"/>
    </source>
</evidence>
<dbReference type="GO" id="GO:0006491">
    <property type="term" value="P:N-glycan processing"/>
    <property type="evidence" value="ECO:0007669"/>
    <property type="project" value="TreeGrafter"/>
</dbReference>